<name>A0A101KP12_RHILI</name>
<dbReference type="GO" id="GO:0003700">
    <property type="term" value="F:DNA-binding transcription factor activity"/>
    <property type="evidence" value="ECO:0007669"/>
    <property type="project" value="InterPro"/>
</dbReference>
<protein>
    <recommendedName>
        <fullName evidence="5">HTH lysR-type domain-containing protein</fullName>
    </recommendedName>
</protein>
<dbReference type="EMBL" id="LPWA01000141">
    <property type="protein sequence ID" value="KUM24285.1"/>
    <property type="molecule type" value="Genomic_DNA"/>
</dbReference>
<evidence type="ECO:0000259" key="5">
    <source>
        <dbReference type="PROSITE" id="PS50931"/>
    </source>
</evidence>
<evidence type="ECO:0000256" key="1">
    <source>
        <dbReference type="ARBA" id="ARBA00009437"/>
    </source>
</evidence>
<dbReference type="InterPro" id="IPR005119">
    <property type="entry name" value="LysR_subst-bd"/>
</dbReference>
<sequence>MESRGRRISGSLNSLEVFATAVRLSNLSRAAKALNISQPAVSHHISTLERRLQQALFARRNNQITPTANARKLADAITLGLDHIDQVWRDLSIARADEVTIACSFGFADQWLTQRYSDLRNFMGKVQVHVLTTDRLREIDQSTVDATIVWNLEDAPRQPSFPLIREEVFPICSPTFLSLHPEIENNLGELPSESYLHFDVGASGFLTWSSWFTRCGIRVPDLTQGMTFDAYPFLLQAVRRSEGVGLGWKGVVDRALADGEVVRLSPSVVSREISYHVFHHPEIATKQSRARLLDWFHSQTLLD</sequence>
<evidence type="ECO:0000313" key="6">
    <source>
        <dbReference type="EMBL" id="KUM24285.1"/>
    </source>
</evidence>
<dbReference type="OrthoDB" id="9804958at2"/>
<dbReference type="AlphaFoldDB" id="A0A101KP12"/>
<dbReference type="Pfam" id="PF00126">
    <property type="entry name" value="HTH_1"/>
    <property type="match status" value="1"/>
</dbReference>
<dbReference type="SUPFAM" id="SSF46785">
    <property type="entry name" value="Winged helix' DNA-binding domain"/>
    <property type="match status" value="1"/>
</dbReference>
<organism evidence="6 7">
    <name type="scientific">Rhizobium loti</name>
    <name type="common">Mesorhizobium loti</name>
    <dbReference type="NCBI Taxonomy" id="381"/>
    <lineage>
        <taxon>Bacteria</taxon>
        <taxon>Pseudomonadati</taxon>
        <taxon>Pseudomonadota</taxon>
        <taxon>Alphaproteobacteria</taxon>
        <taxon>Hyphomicrobiales</taxon>
        <taxon>Phyllobacteriaceae</taxon>
        <taxon>Mesorhizobium</taxon>
    </lineage>
</organism>
<dbReference type="GO" id="GO:0006351">
    <property type="term" value="P:DNA-templated transcription"/>
    <property type="evidence" value="ECO:0007669"/>
    <property type="project" value="TreeGrafter"/>
</dbReference>
<evidence type="ECO:0000256" key="2">
    <source>
        <dbReference type="ARBA" id="ARBA00023015"/>
    </source>
</evidence>
<dbReference type="Proteomes" id="UP000053176">
    <property type="component" value="Unassembled WGS sequence"/>
</dbReference>
<dbReference type="InterPro" id="IPR058163">
    <property type="entry name" value="LysR-type_TF_proteobact-type"/>
</dbReference>
<dbReference type="InterPro" id="IPR036388">
    <property type="entry name" value="WH-like_DNA-bd_sf"/>
</dbReference>
<dbReference type="GO" id="GO:0043565">
    <property type="term" value="F:sequence-specific DNA binding"/>
    <property type="evidence" value="ECO:0007669"/>
    <property type="project" value="TreeGrafter"/>
</dbReference>
<comment type="caution">
    <text evidence="6">The sequence shown here is derived from an EMBL/GenBank/DDBJ whole genome shotgun (WGS) entry which is preliminary data.</text>
</comment>
<dbReference type="PRINTS" id="PR00039">
    <property type="entry name" value="HTHLYSR"/>
</dbReference>
<dbReference type="InterPro" id="IPR036390">
    <property type="entry name" value="WH_DNA-bd_sf"/>
</dbReference>
<dbReference type="Gene3D" id="1.10.10.10">
    <property type="entry name" value="Winged helix-like DNA-binding domain superfamily/Winged helix DNA-binding domain"/>
    <property type="match status" value="1"/>
</dbReference>
<keyword evidence="2" id="KW-0805">Transcription regulation</keyword>
<dbReference type="PANTHER" id="PTHR30537">
    <property type="entry name" value="HTH-TYPE TRANSCRIPTIONAL REGULATOR"/>
    <property type="match status" value="1"/>
</dbReference>
<accession>A0A101KP12</accession>
<proteinExistence type="inferred from homology"/>
<dbReference type="PANTHER" id="PTHR30537:SF79">
    <property type="entry name" value="TRANSCRIPTIONAL REGULATOR-RELATED"/>
    <property type="match status" value="1"/>
</dbReference>
<evidence type="ECO:0000256" key="3">
    <source>
        <dbReference type="ARBA" id="ARBA00023125"/>
    </source>
</evidence>
<keyword evidence="4" id="KW-0804">Transcription</keyword>
<dbReference type="Gene3D" id="3.40.190.10">
    <property type="entry name" value="Periplasmic binding protein-like II"/>
    <property type="match status" value="2"/>
</dbReference>
<keyword evidence="3" id="KW-0238">DNA-binding</keyword>
<reference evidence="6 7" key="1">
    <citation type="submission" date="2015-12" db="EMBL/GenBank/DDBJ databases">
        <title>Draft genome sequence of Mesorhizobium sp. UFLA 01-765, a multitolerant efficient symbiont and plant-growth promoting strain isolated from Zn-mining soil using Leucaena leucocephala as a trap plant.</title>
        <authorList>
            <person name="Rangel W.M."/>
            <person name="Thijs S."/>
            <person name="Longatti S.M."/>
            <person name="Moreira F.M."/>
            <person name="Weyens N."/>
            <person name="Vangronsveld J."/>
            <person name="Van Hamme J.D."/>
            <person name="Bottos E.M."/>
            <person name="Rineau F."/>
        </authorList>
    </citation>
    <scope>NUCLEOTIDE SEQUENCE [LARGE SCALE GENOMIC DNA]</scope>
    <source>
        <strain evidence="6 7">UFLA 01-765</strain>
    </source>
</reference>
<dbReference type="PROSITE" id="PS50931">
    <property type="entry name" value="HTH_LYSR"/>
    <property type="match status" value="1"/>
</dbReference>
<dbReference type="InterPro" id="IPR000847">
    <property type="entry name" value="LysR_HTH_N"/>
</dbReference>
<evidence type="ECO:0000313" key="7">
    <source>
        <dbReference type="Proteomes" id="UP000053176"/>
    </source>
</evidence>
<feature type="domain" description="HTH lysR-type" evidence="5">
    <location>
        <begin position="12"/>
        <end position="67"/>
    </location>
</feature>
<dbReference type="SUPFAM" id="SSF53850">
    <property type="entry name" value="Periplasmic binding protein-like II"/>
    <property type="match status" value="1"/>
</dbReference>
<comment type="similarity">
    <text evidence="1">Belongs to the LysR transcriptional regulatory family.</text>
</comment>
<dbReference type="Pfam" id="PF03466">
    <property type="entry name" value="LysR_substrate"/>
    <property type="match status" value="1"/>
</dbReference>
<evidence type="ECO:0000256" key="4">
    <source>
        <dbReference type="ARBA" id="ARBA00023163"/>
    </source>
</evidence>
<gene>
    <name evidence="6" type="ORF">AU467_31215</name>
</gene>